<dbReference type="EMBL" id="BGZK01000928">
    <property type="protein sequence ID" value="GBP65416.1"/>
    <property type="molecule type" value="Genomic_DNA"/>
</dbReference>
<evidence type="ECO:0000256" key="1">
    <source>
        <dbReference type="SAM" id="MobiDB-lite"/>
    </source>
</evidence>
<gene>
    <name evidence="2" type="ORF">EVAR_103298_1</name>
</gene>
<accession>A0A4C1XNA5</accession>
<comment type="caution">
    <text evidence="2">The sequence shown here is derived from an EMBL/GenBank/DDBJ whole genome shotgun (WGS) entry which is preliminary data.</text>
</comment>
<feature type="region of interest" description="Disordered" evidence="1">
    <location>
        <begin position="33"/>
        <end position="66"/>
    </location>
</feature>
<keyword evidence="3" id="KW-1185">Reference proteome</keyword>
<reference evidence="2 3" key="1">
    <citation type="journal article" date="2019" name="Commun. Biol.">
        <title>The bagworm genome reveals a unique fibroin gene that provides high tensile strength.</title>
        <authorList>
            <person name="Kono N."/>
            <person name="Nakamura H."/>
            <person name="Ohtoshi R."/>
            <person name="Tomita M."/>
            <person name="Numata K."/>
            <person name="Arakawa K."/>
        </authorList>
    </citation>
    <scope>NUCLEOTIDE SEQUENCE [LARGE SCALE GENOMIC DNA]</scope>
</reference>
<dbReference type="AlphaFoldDB" id="A0A4C1XNA5"/>
<evidence type="ECO:0000313" key="3">
    <source>
        <dbReference type="Proteomes" id="UP000299102"/>
    </source>
</evidence>
<sequence>MCVMERSARIIVENLMQAKLVGYQKGVKFNYPKPTRPPFLTHPSGKQRHRPADARAVPRAPSGAGRVMSPSRLRLRLRATVPRSERTSFNIKGTCTNPLYGVVQSRCLARGVLARTLGTHTDVWRGIINRQMALAATVLYPIYTYGGFRMRLHPRGHKMISFIFHIDRLRCQYDPDLDPAFNSNYGPTLNTDFGFDLNPDSTFDSVLIKSF</sequence>
<proteinExistence type="predicted"/>
<evidence type="ECO:0000313" key="2">
    <source>
        <dbReference type="EMBL" id="GBP65416.1"/>
    </source>
</evidence>
<dbReference type="Proteomes" id="UP000299102">
    <property type="component" value="Unassembled WGS sequence"/>
</dbReference>
<name>A0A4C1XNA5_EUMVA</name>
<protein>
    <submittedName>
        <fullName evidence="2">Uncharacterized protein</fullName>
    </submittedName>
</protein>
<organism evidence="2 3">
    <name type="scientific">Eumeta variegata</name>
    <name type="common">Bagworm moth</name>
    <name type="synonym">Eumeta japonica</name>
    <dbReference type="NCBI Taxonomy" id="151549"/>
    <lineage>
        <taxon>Eukaryota</taxon>
        <taxon>Metazoa</taxon>
        <taxon>Ecdysozoa</taxon>
        <taxon>Arthropoda</taxon>
        <taxon>Hexapoda</taxon>
        <taxon>Insecta</taxon>
        <taxon>Pterygota</taxon>
        <taxon>Neoptera</taxon>
        <taxon>Endopterygota</taxon>
        <taxon>Lepidoptera</taxon>
        <taxon>Glossata</taxon>
        <taxon>Ditrysia</taxon>
        <taxon>Tineoidea</taxon>
        <taxon>Psychidae</taxon>
        <taxon>Oiketicinae</taxon>
        <taxon>Eumeta</taxon>
    </lineage>
</organism>